<evidence type="ECO:0000313" key="2">
    <source>
        <dbReference type="Proteomes" id="UP001454036"/>
    </source>
</evidence>
<evidence type="ECO:0000313" key="1">
    <source>
        <dbReference type="EMBL" id="GAA0142088.1"/>
    </source>
</evidence>
<reference evidence="1 2" key="1">
    <citation type="submission" date="2024-01" db="EMBL/GenBank/DDBJ databases">
        <title>The complete chloroplast genome sequence of Lithospermum erythrorhizon: insights into the phylogenetic relationship among Boraginaceae species and the maternal lineages of purple gromwells.</title>
        <authorList>
            <person name="Okada T."/>
            <person name="Watanabe K."/>
        </authorList>
    </citation>
    <scope>NUCLEOTIDE SEQUENCE [LARGE SCALE GENOMIC DNA]</scope>
</reference>
<dbReference type="SUPFAM" id="SSF57756">
    <property type="entry name" value="Retrovirus zinc finger-like domains"/>
    <property type="match status" value="1"/>
</dbReference>
<comment type="caution">
    <text evidence="1">The sequence shown here is derived from an EMBL/GenBank/DDBJ whole genome shotgun (WGS) entry which is preliminary data.</text>
</comment>
<dbReference type="EMBL" id="BAABME010015611">
    <property type="protein sequence ID" value="GAA0142088.1"/>
    <property type="molecule type" value="Genomic_DNA"/>
</dbReference>
<dbReference type="GO" id="GO:0008270">
    <property type="term" value="F:zinc ion binding"/>
    <property type="evidence" value="ECO:0007669"/>
    <property type="project" value="InterPro"/>
</dbReference>
<dbReference type="InterPro" id="IPR036875">
    <property type="entry name" value="Znf_CCHC_sf"/>
</dbReference>
<gene>
    <name evidence="1" type="ORF">LIER_35512</name>
</gene>
<dbReference type="PANTHER" id="PTHR47481">
    <property type="match status" value="1"/>
</dbReference>
<organism evidence="1 2">
    <name type="scientific">Lithospermum erythrorhizon</name>
    <name type="common">Purple gromwell</name>
    <name type="synonym">Lithospermum officinale var. erythrorhizon</name>
    <dbReference type="NCBI Taxonomy" id="34254"/>
    <lineage>
        <taxon>Eukaryota</taxon>
        <taxon>Viridiplantae</taxon>
        <taxon>Streptophyta</taxon>
        <taxon>Embryophyta</taxon>
        <taxon>Tracheophyta</taxon>
        <taxon>Spermatophyta</taxon>
        <taxon>Magnoliopsida</taxon>
        <taxon>eudicotyledons</taxon>
        <taxon>Gunneridae</taxon>
        <taxon>Pentapetalae</taxon>
        <taxon>asterids</taxon>
        <taxon>lamiids</taxon>
        <taxon>Boraginales</taxon>
        <taxon>Boraginaceae</taxon>
        <taxon>Boraginoideae</taxon>
        <taxon>Lithospermeae</taxon>
        <taxon>Lithospermum</taxon>
    </lineage>
</organism>
<evidence type="ECO:0008006" key="3">
    <source>
        <dbReference type="Google" id="ProtNLM"/>
    </source>
</evidence>
<dbReference type="GO" id="GO:0003676">
    <property type="term" value="F:nucleic acid binding"/>
    <property type="evidence" value="ECO:0007669"/>
    <property type="project" value="InterPro"/>
</dbReference>
<dbReference type="Proteomes" id="UP001454036">
    <property type="component" value="Unassembled WGS sequence"/>
</dbReference>
<keyword evidence="2" id="KW-1185">Reference proteome</keyword>
<accession>A0AAV3NT11</accession>
<sequence>MVLKPDPNGQEQQQQNHRQANLPAFTTDPAAYPMGLAANLSVSTVTDKTHQPSLPRIRISTDARDQGRGLMGFVDGSSPCPPPFSPNAAIWEQKDVAIVNTLISSLSESVMPTALGKHTLQLRSRLCELKQGDLSVSKYCNQALLIKDGSAAIGEEPTYDDFLWQVLTNPKSDLSDIRMSILARQEVPDFEEGFGLGSARGRGGFQSSSRFQQRSPRWSVMCQLCGQRDHLATACPKFLNSSPSAHSVYSRTPSRQNTWYQDTGASHHVTPDLTQLQLHDEYYGSH</sequence>
<proteinExistence type="predicted"/>
<name>A0AAV3NT11_LITER</name>
<dbReference type="AlphaFoldDB" id="A0AAV3NT11"/>
<dbReference type="PANTHER" id="PTHR47481:SF43">
    <property type="entry name" value="RETROTRANSPOSON COPIA-LIKE N-TERMINAL DOMAIN-CONTAINING PROTEIN"/>
    <property type="match status" value="1"/>
</dbReference>
<protein>
    <recommendedName>
        <fullName evidence="3">CCHC-type domain-containing protein</fullName>
    </recommendedName>
</protein>